<name>A0ABP6UZ32_9PSEU</name>
<dbReference type="Proteomes" id="UP001500689">
    <property type="component" value="Unassembled WGS sequence"/>
</dbReference>
<keyword evidence="2" id="KW-1185">Reference proteome</keyword>
<dbReference type="InterPro" id="IPR007061">
    <property type="entry name" value="MST-like"/>
</dbReference>
<proteinExistence type="predicted"/>
<dbReference type="Pfam" id="PF04978">
    <property type="entry name" value="MST"/>
    <property type="match status" value="1"/>
</dbReference>
<accession>A0ABP6UZ32</accession>
<organism evidence="1 2">
    <name type="scientific">Amycolatopsis ultiminotia</name>
    <dbReference type="NCBI Taxonomy" id="543629"/>
    <lineage>
        <taxon>Bacteria</taxon>
        <taxon>Bacillati</taxon>
        <taxon>Actinomycetota</taxon>
        <taxon>Actinomycetes</taxon>
        <taxon>Pseudonocardiales</taxon>
        <taxon>Pseudonocardiaceae</taxon>
        <taxon>Amycolatopsis</taxon>
    </lineage>
</organism>
<comment type="caution">
    <text evidence="1">The sequence shown here is derived from an EMBL/GenBank/DDBJ whole genome shotgun (WGS) entry which is preliminary data.</text>
</comment>
<gene>
    <name evidence="1" type="ORF">GCM10022222_02460</name>
</gene>
<sequence length="89" mass="9642">MRTAELHRSLRESRESVAAAPDGLGEYELRRPMTATSLLGLVRHLAGIEFGYLGDCVGRRRRSGCRGWRTAPSGKVLTCGPAPTSRAST</sequence>
<dbReference type="RefSeq" id="WP_344854341.1">
    <property type="nucleotide sequence ID" value="NZ_BAAAZN010000001.1"/>
</dbReference>
<reference evidence="2" key="1">
    <citation type="journal article" date="2019" name="Int. J. Syst. Evol. Microbiol.">
        <title>The Global Catalogue of Microorganisms (GCM) 10K type strain sequencing project: providing services to taxonomists for standard genome sequencing and annotation.</title>
        <authorList>
            <consortium name="The Broad Institute Genomics Platform"/>
            <consortium name="The Broad Institute Genome Sequencing Center for Infectious Disease"/>
            <person name="Wu L."/>
            <person name="Ma J."/>
        </authorList>
    </citation>
    <scope>NUCLEOTIDE SEQUENCE [LARGE SCALE GENOMIC DNA]</scope>
    <source>
        <strain evidence="2">JCM 16898</strain>
    </source>
</reference>
<dbReference type="EMBL" id="BAAAZN010000001">
    <property type="protein sequence ID" value="GAA3523779.1"/>
    <property type="molecule type" value="Genomic_DNA"/>
</dbReference>
<dbReference type="Gene3D" id="1.20.120.450">
    <property type="entry name" value="dinb family like domain"/>
    <property type="match status" value="1"/>
</dbReference>
<protein>
    <recommendedName>
        <fullName evidence="3">DUF664 domain-containing protein</fullName>
    </recommendedName>
</protein>
<evidence type="ECO:0008006" key="3">
    <source>
        <dbReference type="Google" id="ProtNLM"/>
    </source>
</evidence>
<evidence type="ECO:0000313" key="2">
    <source>
        <dbReference type="Proteomes" id="UP001500689"/>
    </source>
</evidence>
<dbReference type="InterPro" id="IPR034660">
    <property type="entry name" value="DinB/YfiT-like"/>
</dbReference>
<dbReference type="SUPFAM" id="SSF109854">
    <property type="entry name" value="DinB/YfiT-like putative metalloenzymes"/>
    <property type="match status" value="1"/>
</dbReference>
<evidence type="ECO:0000313" key="1">
    <source>
        <dbReference type="EMBL" id="GAA3523779.1"/>
    </source>
</evidence>